<gene>
    <name evidence="6" type="ORF">ACFSXZ_26420</name>
</gene>
<keyword evidence="2" id="KW-0813">Transport</keyword>
<dbReference type="Gene3D" id="3.10.105.10">
    <property type="entry name" value="Dipeptide-binding Protein, Domain 3"/>
    <property type="match status" value="1"/>
</dbReference>
<organism evidence="6 7">
    <name type="scientific">Amycolatopsis pigmentata</name>
    <dbReference type="NCBI Taxonomy" id="450801"/>
    <lineage>
        <taxon>Bacteria</taxon>
        <taxon>Bacillati</taxon>
        <taxon>Actinomycetota</taxon>
        <taxon>Actinomycetes</taxon>
        <taxon>Pseudonocardiales</taxon>
        <taxon>Pseudonocardiaceae</taxon>
        <taxon>Amycolatopsis</taxon>
    </lineage>
</organism>
<evidence type="ECO:0000259" key="5">
    <source>
        <dbReference type="Pfam" id="PF00496"/>
    </source>
</evidence>
<dbReference type="Gene3D" id="3.40.190.10">
    <property type="entry name" value="Periplasmic binding protein-like II"/>
    <property type="match status" value="1"/>
</dbReference>
<keyword evidence="7" id="KW-1185">Reference proteome</keyword>
<dbReference type="PANTHER" id="PTHR30290">
    <property type="entry name" value="PERIPLASMIC BINDING COMPONENT OF ABC TRANSPORTER"/>
    <property type="match status" value="1"/>
</dbReference>
<dbReference type="Proteomes" id="UP001597417">
    <property type="component" value="Unassembled WGS sequence"/>
</dbReference>
<keyword evidence="3 4" id="KW-0732">Signal</keyword>
<dbReference type="RefSeq" id="WP_378267894.1">
    <property type="nucleotide sequence ID" value="NZ_JBHUKR010000015.1"/>
</dbReference>
<dbReference type="PIRSF" id="PIRSF002741">
    <property type="entry name" value="MppA"/>
    <property type="match status" value="1"/>
</dbReference>
<feature type="domain" description="Solute-binding protein family 5" evidence="5">
    <location>
        <begin position="95"/>
        <end position="446"/>
    </location>
</feature>
<sequence>MHKSMRRSVFAPVAVLALAACSDTSASSGSGLAVAPHTRGGEVTVLEGSSYAGSWPAGLDPATNTNNSANISQYSAIFGGLFTMTAKDDGSDARVVPNQAESYQFLDNSRTVKITIRNGVKFSDGTPLDAEAVAFNFRRDLATPCSCAPKWPLASDGITVQGNSVLLKFNQPYASIIDEFPNTNVNWIASPAALRRLGPDAFKVTPVGAGPFKVFSDKLSSELVLLRNPFYFKEGLPYLDRLDFKAVDGDQSAYQALRAGQAQAYEGLTTVPVLDQAQADPGLTTTVQPPTSPYVVQLNTRTAPFSDQLAREAIYYATDFGAIARGVFTNRYPVSQMFTGPGGLFHHPTVPGYRNFDLARARQIIGQLNGLTIKLGTLNTSLAQQVATALQSQWRAAGMTVDLQASQLNGLVQQYNSGTWQVMLQTAGSWDPAAGSGVSFRFSSTSAYSGVADPHLDDLLYQGKATTDPAQRDALYAQAGRYISEKAYAPFGIAFAPADLAVKGVYGPGLTTKIPPLTIYSGILWDQVYRN</sequence>
<evidence type="ECO:0000256" key="1">
    <source>
        <dbReference type="ARBA" id="ARBA00005695"/>
    </source>
</evidence>
<dbReference type="InterPro" id="IPR000914">
    <property type="entry name" value="SBP_5_dom"/>
</dbReference>
<dbReference type="SUPFAM" id="SSF53850">
    <property type="entry name" value="Periplasmic binding protein-like II"/>
    <property type="match status" value="1"/>
</dbReference>
<dbReference type="Pfam" id="PF00496">
    <property type="entry name" value="SBP_bac_5"/>
    <property type="match status" value="1"/>
</dbReference>
<feature type="signal peptide" evidence="4">
    <location>
        <begin position="1"/>
        <end position="26"/>
    </location>
</feature>
<comment type="caution">
    <text evidence="6">The sequence shown here is derived from an EMBL/GenBank/DDBJ whole genome shotgun (WGS) entry which is preliminary data.</text>
</comment>
<reference evidence="7" key="1">
    <citation type="journal article" date="2019" name="Int. J. Syst. Evol. Microbiol.">
        <title>The Global Catalogue of Microorganisms (GCM) 10K type strain sequencing project: providing services to taxonomists for standard genome sequencing and annotation.</title>
        <authorList>
            <consortium name="The Broad Institute Genomics Platform"/>
            <consortium name="The Broad Institute Genome Sequencing Center for Infectious Disease"/>
            <person name="Wu L."/>
            <person name="Ma J."/>
        </authorList>
    </citation>
    <scope>NUCLEOTIDE SEQUENCE [LARGE SCALE GENOMIC DNA]</scope>
    <source>
        <strain evidence="7">CGMCC 4.7645</strain>
    </source>
</reference>
<comment type="similarity">
    <text evidence="1">Belongs to the bacterial solute-binding protein 5 family.</text>
</comment>
<accession>A0ABW5FZ34</accession>
<evidence type="ECO:0000256" key="2">
    <source>
        <dbReference type="ARBA" id="ARBA00022448"/>
    </source>
</evidence>
<dbReference type="EMBL" id="JBHUKR010000015">
    <property type="protein sequence ID" value="MFD2419869.1"/>
    <property type="molecule type" value="Genomic_DNA"/>
</dbReference>
<evidence type="ECO:0000313" key="7">
    <source>
        <dbReference type="Proteomes" id="UP001597417"/>
    </source>
</evidence>
<dbReference type="InterPro" id="IPR030678">
    <property type="entry name" value="Peptide/Ni-bd"/>
</dbReference>
<evidence type="ECO:0000313" key="6">
    <source>
        <dbReference type="EMBL" id="MFD2419869.1"/>
    </source>
</evidence>
<dbReference type="PROSITE" id="PS51257">
    <property type="entry name" value="PROKAR_LIPOPROTEIN"/>
    <property type="match status" value="1"/>
</dbReference>
<dbReference type="CDD" id="cd00995">
    <property type="entry name" value="PBP2_NikA_DppA_OppA_like"/>
    <property type="match status" value="1"/>
</dbReference>
<dbReference type="PANTHER" id="PTHR30290:SF9">
    <property type="entry name" value="OLIGOPEPTIDE-BINDING PROTEIN APPA"/>
    <property type="match status" value="1"/>
</dbReference>
<evidence type="ECO:0000256" key="4">
    <source>
        <dbReference type="SAM" id="SignalP"/>
    </source>
</evidence>
<name>A0ABW5FZ34_9PSEU</name>
<protein>
    <submittedName>
        <fullName evidence="6">ABC transporter substrate-binding protein</fullName>
    </submittedName>
</protein>
<proteinExistence type="inferred from homology"/>
<evidence type="ECO:0000256" key="3">
    <source>
        <dbReference type="ARBA" id="ARBA00022729"/>
    </source>
</evidence>
<dbReference type="InterPro" id="IPR039424">
    <property type="entry name" value="SBP_5"/>
</dbReference>
<feature type="chain" id="PRO_5046126402" evidence="4">
    <location>
        <begin position="27"/>
        <end position="531"/>
    </location>
</feature>